<organism evidence="2">
    <name type="scientific">viral metagenome</name>
    <dbReference type="NCBI Taxonomy" id="1070528"/>
    <lineage>
        <taxon>unclassified sequences</taxon>
        <taxon>metagenomes</taxon>
        <taxon>organismal metagenomes</taxon>
    </lineage>
</organism>
<proteinExistence type="predicted"/>
<sequence>MVSKKSQKRKVVSRKTTKKRPIMKKKTSRKKSKKRRVVKKKSSRKKSKKVIMRGGGGDQATKHFNIFNSLICFKCKNIIKVDELYFKSKHLDDKIYYHDSCYSNIQ</sequence>
<evidence type="ECO:0000256" key="1">
    <source>
        <dbReference type="SAM" id="MobiDB-lite"/>
    </source>
</evidence>
<dbReference type="AlphaFoldDB" id="A0A6C0EGX7"/>
<accession>A0A6C0EGX7</accession>
<name>A0A6C0EGX7_9ZZZZ</name>
<feature type="region of interest" description="Disordered" evidence="1">
    <location>
        <begin position="1"/>
        <end position="58"/>
    </location>
</feature>
<evidence type="ECO:0000313" key="2">
    <source>
        <dbReference type="EMBL" id="QHT27851.1"/>
    </source>
</evidence>
<feature type="compositionally biased region" description="Basic residues" evidence="1">
    <location>
        <begin position="1"/>
        <end position="51"/>
    </location>
</feature>
<protein>
    <submittedName>
        <fullName evidence="2">Uncharacterized protein</fullName>
    </submittedName>
</protein>
<reference evidence="2" key="1">
    <citation type="journal article" date="2020" name="Nature">
        <title>Giant virus diversity and host interactions through global metagenomics.</title>
        <authorList>
            <person name="Schulz F."/>
            <person name="Roux S."/>
            <person name="Paez-Espino D."/>
            <person name="Jungbluth S."/>
            <person name="Walsh D.A."/>
            <person name="Denef V.J."/>
            <person name="McMahon K.D."/>
            <person name="Konstantinidis K.T."/>
            <person name="Eloe-Fadrosh E.A."/>
            <person name="Kyrpides N.C."/>
            <person name="Woyke T."/>
        </authorList>
    </citation>
    <scope>NUCLEOTIDE SEQUENCE</scope>
    <source>
        <strain evidence="2">GVMAG-M-3300000115-19</strain>
    </source>
</reference>
<dbReference type="EMBL" id="MN738843">
    <property type="protein sequence ID" value="QHT27851.1"/>
    <property type="molecule type" value="Genomic_DNA"/>
</dbReference>